<dbReference type="Proteomes" id="UP000522720">
    <property type="component" value="Unassembled WGS sequence"/>
</dbReference>
<comment type="similarity">
    <text evidence="2 9">Belongs to the branched chain amino acid transporter family.</text>
</comment>
<evidence type="ECO:0000256" key="5">
    <source>
        <dbReference type="ARBA" id="ARBA00022692"/>
    </source>
</evidence>
<dbReference type="InterPro" id="IPR004685">
    <property type="entry name" value="Brnchd-chn_aa_trnsp_Livcs"/>
</dbReference>
<keyword evidence="5 9" id="KW-0812">Transmembrane</keyword>
<dbReference type="Gene3D" id="1.20.1740.10">
    <property type="entry name" value="Amino acid/polyamine transporter I"/>
    <property type="match status" value="1"/>
</dbReference>
<evidence type="ECO:0000256" key="9">
    <source>
        <dbReference type="RuleBase" id="RU362122"/>
    </source>
</evidence>
<evidence type="ECO:0000256" key="8">
    <source>
        <dbReference type="ARBA" id="ARBA00023136"/>
    </source>
</evidence>
<reference evidence="10 11" key="1">
    <citation type="submission" date="2020-04" db="EMBL/GenBank/DDBJ databases">
        <title>MicrobeNet Type strains.</title>
        <authorList>
            <person name="Nicholson A.C."/>
        </authorList>
    </citation>
    <scope>NUCLEOTIDE SEQUENCE [LARGE SCALE GENOMIC DNA]</scope>
    <source>
        <strain evidence="10 11">CCUG 69612</strain>
    </source>
</reference>
<keyword evidence="7 9" id="KW-1133">Transmembrane helix</keyword>
<protein>
    <recommendedName>
        <fullName evidence="9">Branched-chain amino acid transport system carrier protein</fullName>
    </recommendedName>
</protein>
<evidence type="ECO:0000256" key="1">
    <source>
        <dbReference type="ARBA" id="ARBA00004651"/>
    </source>
</evidence>
<dbReference type="Pfam" id="PF05525">
    <property type="entry name" value="Branch_AA_trans"/>
    <property type="match status" value="1"/>
</dbReference>
<feature type="transmembrane region" description="Helical" evidence="9">
    <location>
        <begin position="85"/>
        <end position="103"/>
    </location>
</feature>
<dbReference type="NCBIfam" id="TIGR00796">
    <property type="entry name" value="livcs"/>
    <property type="match status" value="1"/>
</dbReference>
<comment type="subcellular location">
    <subcellularLocation>
        <location evidence="1 9">Cell membrane</location>
        <topology evidence="1 9">Multi-pass membrane protein</topology>
    </subcellularLocation>
</comment>
<proteinExistence type="inferred from homology"/>
<evidence type="ECO:0000256" key="4">
    <source>
        <dbReference type="ARBA" id="ARBA00022475"/>
    </source>
</evidence>
<dbReference type="AlphaFoldDB" id="A0A7X6S168"/>
<feature type="transmembrane region" description="Helical" evidence="9">
    <location>
        <begin position="239"/>
        <end position="256"/>
    </location>
</feature>
<keyword evidence="6 9" id="KW-0029">Amino-acid transport</keyword>
<keyword evidence="3 9" id="KW-0813">Transport</keyword>
<comment type="caution">
    <text evidence="10">The sequence shown here is derived from an EMBL/GenBank/DDBJ whole genome shotgun (WGS) entry which is preliminary data.</text>
</comment>
<evidence type="ECO:0000256" key="7">
    <source>
        <dbReference type="ARBA" id="ARBA00022989"/>
    </source>
</evidence>
<keyword evidence="11" id="KW-1185">Reference proteome</keyword>
<accession>A0A7X6S168</accession>
<evidence type="ECO:0000256" key="2">
    <source>
        <dbReference type="ARBA" id="ARBA00008540"/>
    </source>
</evidence>
<feature type="transmembrane region" description="Helical" evidence="9">
    <location>
        <begin position="123"/>
        <end position="141"/>
    </location>
</feature>
<dbReference type="GO" id="GO:0005886">
    <property type="term" value="C:plasma membrane"/>
    <property type="evidence" value="ECO:0007669"/>
    <property type="project" value="UniProtKB-SubCell"/>
</dbReference>
<organism evidence="10 11">
    <name type="scientific">Streptococcus ovuberis</name>
    <dbReference type="NCBI Taxonomy" id="1936207"/>
    <lineage>
        <taxon>Bacteria</taxon>
        <taxon>Bacillati</taxon>
        <taxon>Bacillota</taxon>
        <taxon>Bacilli</taxon>
        <taxon>Lactobacillales</taxon>
        <taxon>Streptococcaceae</taxon>
        <taxon>Streptococcus</taxon>
    </lineage>
</organism>
<evidence type="ECO:0000256" key="6">
    <source>
        <dbReference type="ARBA" id="ARBA00022970"/>
    </source>
</evidence>
<dbReference type="PANTHER" id="PTHR30588">
    <property type="entry name" value="BRANCHED-CHAIN AMINO ACID TRANSPORT SYSTEM 2 CARRIER PROTEIN"/>
    <property type="match status" value="1"/>
</dbReference>
<evidence type="ECO:0000313" key="10">
    <source>
        <dbReference type="EMBL" id="NKZ20060.1"/>
    </source>
</evidence>
<evidence type="ECO:0000313" key="11">
    <source>
        <dbReference type="Proteomes" id="UP000522720"/>
    </source>
</evidence>
<name>A0A7X6S168_9STRE</name>
<dbReference type="GO" id="GO:0015190">
    <property type="term" value="F:L-leucine transmembrane transporter activity"/>
    <property type="evidence" value="ECO:0007669"/>
    <property type="project" value="TreeGrafter"/>
</dbReference>
<feature type="transmembrane region" description="Helical" evidence="9">
    <location>
        <begin position="415"/>
        <end position="438"/>
    </location>
</feature>
<gene>
    <name evidence="10" type="primary">brnQ</name>
    <name evidence="10" type="ORF">HF992_04235</name>
</gene>
<keyword evidence="4" id="KW-1003">Cell membrane</keyword>
<dbReference type="GO" id="GO:0005304">
    <property type="term" value="F:L-valine transmembrane transporter activity"/>
    <property type="evidence" value="ECO:0007669"/>
    <property type="project" value="TreeGrafter"/>
</dbReference>
<dbReference type="RefSeq" id="WP_168548817.1">
    <property type="nucleotide sequence ID" value="NZ_JAAXPR010000005.1"/>
</dbReference>
<feature type="transmembrane region" description="Helical" evidence="9">
    <location>
        <begin position="199"/>
        <end position="218"/>
    </location>
</feature>
<feature type="transmembrane region" description="Helical" evidence="9">
    <location>
        <begin position="376"/>
        <end position="395"/>
    </location>
</feature>
<dbReference type="EMBL" id="JAAXPR010000005">
    <property type="protein sequence ID" value="NKZ20060.1"/>
    <property type="molecule type" value="Genomic_DNA"/>
</dbReference>
<comment type="function">
    <text evidence="9">Component of the transport system for branched-chain amino acids.</text>
</comment>
<keyword evidence="8 9" id="KW-0472">Membrane</keyword>
<sequence length="448" mass="48056">MTAKLTKKDYLFIGSMLFGIMFGAGNLIFPVFMGQEAGAAVWPAVIGFLLSAIGFPFLAIVGMALTRSNSVYELASRVSKGYGRFFTILLYLVIGPFFAIPRLASTSFQIGLVPFVSQEHHQLALAIYSIFFFGLAFLLSRQSGQLLAYVGKWLNPIFLIVLGVLLTMVVLSPMGSSSQMAVQEAYRISPLAKGFLDGYNTLDVLAALAFAIVVISALKRLGVTEPKQLASDMVKSGSISMVLMAVIYALLAYAGATSLGQFSLAANGGDALAQIAAHYLGTVGNGLLALIVFFGCLKTAVGLLTAFSETFAEMFPSISYQSFLIVTTIFPAIFANVGLTNIIAYSIPVLMFLYPLAIVLVMLALLEKWLKGNSGVYRWTIGFTLLPAILDGLVASPWNSASWIEQLSSLAAAKLPFYTIGMGWVLPALLGLALGVLFHHQQIKKASV</sequence>
<dbReference type="GO" id="GO:0015188">
    <property type="term" value="F:L-isoleucine transmembrane transporter activity"/>
    <property type="evidence" value="ECO:0007669"/>
    <property type="project" value="TreeGrafter"/>
</dbReference>
<dbReference type="GO" id="GO:0015820">
    <property type="term" value="P:L-leucine transport"/>
    <property type="evidence" value="ECO:0007669"/>
    <property type="project" value="TreeGrafter"/>
</dbReference>
<feature type="transmembrane region" description="Helical" evidence="9">
    <location>
        <begin position="12"/>
        <end position="33"/>
    </location>
</feature>
<feature type="transmembrane region" description="Helical" evidence="9">
    <location>
        <begin position="276"/>
        <end position="297"/>
    </location>
</feature>
<feature type="transmembrane region" description="Helical" evidence="9">
    <location>
        <begin position="153"/>
        <end position="171"/>
    </location>
</feature>
<feature type="transmembrane region" description="Helical" evidence="9">
    <location>
        <begin position="318"/>
        <end position="337"/>
    </location>
</feature>
<dbReference type="PANTHER" id="PTHR30588:SF0">
    <property type="entry name" value="BRANCHED-CHAIN AMINO ACID PERMEASE BRNQ"/>
    <property type="match status" value="1"/>
</dbReference>
<dbReference type="GO" id="GO:0015818">
    <property type="term" value="P:isoleucine transport"/>
    <property type="evidence" value="ECO:0007669"/>
    <property type="project" value="TreeGrafter"/>
</dbReference>
<evidence type="ECO:0000256" key="3">
    <source>
        <dbReference type="ARBA" id="ARBA00022448"/>
    </source>
</evidence>
<feature type="transmembrane region" description="Helical" evidence="9">
    <location>
        <begin position="39"/>
        <end position="65"/>
    </location>
</feature>
<feature type="transmembrane region" description="Helical" evidence="9">
    <location>
        <begin position="343"/>
        <end position="364"/>
    </location>
</feature>